<name>A0A939G5S8_9BACT</name>
<dbReference type="Proteomes" id="UP000664795">
    <property type="component" value="Unassembled WGS sequence"/>
</dbReference>
<feature type="domain" description="UspA" evidence="1">
    <location>
        <begin position="1"/>
        <end position="138"/>
    </location>
</feature>
<dbReference type="RefSeq" id="WP_207334269.1">
    <property type="nucleotide sequence ID" value="NZ_JAFMYU010000003.1"/>
</dbReference>
<comment type="caution">
    <text evidence="2">The sequence shown here is derived from an EMBL/GenBank/DDBJ whole genome shotgun (WGS) entry which is preliminary data.</text>
</comment>
<proteinExistence type="predicted"/>
<reference evidence="2 3" key="1">
    <citation type="submission" date="2021-03" db="EMBL/GenBank/DDBJ databases">
        <title>Fibrella sp. HMF5036 genome sequencing and assembly.</title>
        <authorList>
            <person name="Kang H."/>
            <person name="Kim H."/>
            <person name="Bae S."/>
            <person name="Joh K."/>
        </authorList>
    </citation>
    <scope>NUCLEOTIDE SEQUENCE [LARGE SCALE GENOMIC DNA]</scope>
    <source>
        <strain evidence="2 3">HMF5036</strain>
    </source>
</reference>
<sequence length="289" mass="31348">MKKILVLTDFSVASRHALQFARSFFSDTAADFHLLYPHLADPDGIEVPDFVAEMTHLTYAAGPADTAAGLPGQPSADWHTFRSSNKLGQPMAMVEQSVAQEVYDLVVVGPHETSSDDLFGNSAITLIRLLKANVLVVPANIPVKAVEQVVLAVDFARLTNLHLLDPVKELVLLKGAVLTLLSIATPDKKVVNVTQETQIRQYLSPIDPTVAHIQAPSAKQGIDAYLESHPVDLLVTMPKYNGHPVHSSGNSHVRARAFSPHVLLLTIYDGQSGALPHHIEDLSNLDFAL</sequence>
<keyword evidence="3" id="KW-1185">Reference proteome</keyword>
<evidence type="ECO:0000313" key="2">
    <source>
        <dbReference type="EMBL" id="MBO0930303.1"/>
    </source>
</evidence>
<dbReference type="SUPFAM" id="SSF52402">
    <property type="entry name" value="Adenine nucleotide alpha hydrolases-like"/>
    <property type="match status" value="1"/>
</dbReference>
<gene>
    <name evidence="2" type="ORF">J2I48_04815</name>
</gene>
<organism evidence="2 3">
    <name type="scientific">Fibrella aquatilis</name>
    <dbReference type="NCBI Taxonomy" id="2817059"/>
    <lineage>
        <taxon>Bacteria</taxon>
        <taxon>Pseudomonadati</taxon>
        <taxon>Bacteroidota</taxon>
        <taxon>Cytophagia</taxon>
        <taxon>Cytophagales</taxon>
        <taxon>Spirosomataceae</taxon>
        <taxon>Fibrella</taxon>
    </lineage>
</organism>
<dbReference type="Pfam" id="PF00582">
    <property type="entry name" value="Usp"/>
    <property type="match status" value="1"/>
</dbReference>
<accession>A0A939G5S8</accession>
<protein>
    <submittedName>
        <fullName evidence="2">Universal stress protein</fullName>
    </submittedName>
</protein>
<dbReference type="AlphaFoldDB" id="A0A939G5S8"/>
<evidence type="ECO:0000313" key="3">
    <source>
        <dbReference type="Proteomes" id="UP000664795"/>
    </source>
</evidence>
<dbReference type="InterPro" id="IPR006016">
    <property type="entry name" value="UspA"/>
</dbReference>
<dbReference type="EMBL" id="JAFMYU010000003">
    <property type="protein sequence ID" value="MBO0930303.1"/>
    <property type="molecule type" value="Genomic_DNA"/>
</dbReference>
<dbReference type="Gene3D" id="3.40.50.12370">
    <property type="match status" value="1"/>
</dbReference>
<evidence type="ECO:0000259" key="1">
    <source>
        <dbReference type="Pfam" id="PF00582"/>
    </source>
</evidence>